<accession>A0ABT5VH51</accession>
<keyword evidence="2" id="KW-0862">Zinc</keyword>
<dbReference type="EMBL" id="JAOTPO010000009">
    <property type="protein sequence ID" value="MDE5414511.1"/>
    <property type="molecule type" value="Genomic_DNA"/>
</dbReference>
<dbReference type="CDD" id="cd18793">
    <property type="entry name" value="SF2_C_SNF"/>
    <property type="match status" value="1"/>
</dbReference>
<dbReference type="Gene3D" id="3.40.50.300">
    <property type="entry name" value="P-loop containing nucleotide triphosphate hydrolases"/>
    <property type="match status" value="1"/>
</dbReference>
<evidence type="ECO:0000259" key="4">
    <source>
        <dbReference type="PROSITE" id="PS51192"/>
    </source>
</evidence>
<comment type="caution">
    <text evidence="7">The sequence shown here is derived from an EMBL/GenBank/DDBJ whole genome shotgun (WGS) entry which is preliminary data.</text>
</comment>
<gene>
    <name evidence="7" type="ORF">N7Z68_14115</name>
</gene>
<dbReference type="InterPro" id="IPR000330">
    <property type="entry name" value="SNF2_N"/>
</dbReference>
<organism evidence="7 8">
    <name type="scientific">Alkalihalobacterium chitinilyticum</name>
    <dbReference type="NCBI Taxonomy" id="2980103"/>
    <lineage>
        <taxon>Bacteria</taxon>
        <taxon>Bacillati</taxon>
        <taxon>Bacillota</taxon>
        <taxon>Bacilli</taxon>
        <taxon>Bacillales</taxon>
        <taxon>Bacillaceae</taxon>
        <taxon>Alkalihalobacterium</taxon>
    </lineage>
</organism>
<dbReference type="PROSITE" id="PS51194">
    <property type="entry name" value="HELICASE_CTER"/>
    <property type="match status" value="1"/>
</dbReference>
<proteinExistence type="predicted"/>
<dbReference type="Pfam" id="PF08455">
    <property type="entry name" value="SNF2_assoc"/>
    <property type="match status" value="1"/>
</dbReference>
<evidence type="ECO:0000259" key="3">
    <source>
        <dbReference type="PROSITE" id="PS50966"/>
    </source>
</evidence>
<dbReference type="InterPro" id="IPR014001">
    <property type="entry name" value="Helicase_ATP-bd"/>
</dbReference>
<dbReference type="InterPro" id="IPR003314">
    <property type="entry name" value="Mu-type_HTH"/>
</dbReference>
<reference evidence="7" key="1">
    <citation type="submission" date="2024-05" db="EMBL/GenBank/DDBJ databases">
        <title>Alkalihalobacillus sp. strain MEB203 novel alkaliphilic bacterium from Lonar Lake, India.</title>
        <authorList>
            <person name="Joshi A."/>
            <person name="Thite S."/>
            <person name="Mengade P."/>
        </authorList>
    </citation>
    <scope>NUCLEOTIDE SEQUENCE</scope>
    <source>
        <strain evidence="7">MEB 203</strain>
    </source>
</reference>
<keyword evidence="1" id="KW-0378">Hydrolase</keyword>
<dbReference type="InterPro" id="IPR038718">
    <property type="entry name" value="SNF2-like_sf"/>
</dbReference>
<name>A0ABT5VH51_9BACI</name>
<dbReference type="CDD" id="cd18012">
    <property type="entry name" value="DEXQc_arch_SWI2_SNF2"/>
    <property type="match status" value="1"/>
</dbReference>
<dbReference type="Pfam" id="PF00271">
    <property type="entry name" value="Helicase_C"/>
    <property type="match status" value="1"/>
</dbReference>
<evidence type="ECO:0000259" key="5">
    <source>
        <dbReference type="PROSITE" id="PS51194"/>
    </source>
</evidence>
<evidence type="ECO:0000313" key="7">
    <source>
        <dbReference type="EMBL" id="MDE5414511.1"/>
    </source>
</evidence>
<dbReference type="SUPFAM" id="SSF52540">
    <property type="entry name" value="P-loop containing nucleoside triphosphate hydrolases"/>
    <property type="match status" value="2"/>
</dbReference>
<sequence length="1085" mass="125830">MQSKIDLSLTKSEIKDMFSSSVFKRGLVYYYENRIEDLTYDADEQVWHASVIGSESYDVEVSVKKNGMVVDHCSCPAHASYGECKHSVAVLLKLSESGSLEDSQTYFEEQQKRRSYETAKALINSFTNLRPREKTEQSLPTKEALTVEYYLKIHNSYSMQDKYFFTLELKVGPKRTYVVKKVGEFLEHYHEQKSYFFTNNFSFDPFEHKFTSTDEKLLEMLYDMYAQEQLYTRMSPNYWSKTSIIPNRELLIAPYSIDRLFSTFKETGTELFYSDAYGRKQRIEIHPYFELPYSIELLKGEENEFIVDLSHFQDLFFMEMYGYVFDEKNLYKLTNEQQTYMKELERFLTQEKLAISKEQIEQFVSHVVPKLNKLTTIQMDETLQDDLISVPLRSNVFIDYDLEKVTVKVEHHYGDITINPFERESRTAADVSERIIIRDVENEQRVMDVIESSFLKINGDQLYVEGDEEIYHFLFHSLPLFEQAADVFLTNSAKNLLGYEQYEPSTSIDIDSSGNWLEVSFNVEGIEQESVQAILQAVVEKKRFYRLPNGAFLSFEDKSFQQMDQIFKQLDIQGSELDKGKVEIPLYRSMQLENIIGEDQHYKAKYSKAFRRLLQNLKHPDELDFTFPENVKAELRDYQNFGYQWFKTLSSYRLGGILADDMGLGKTLQSITYLVSEKEEHPSEFPSLVVAPASLIYNWKSECQKFAPSLTVAVIDGAPEERKQKLEDLNGVDVCITSYPLMRQDSDLYAERTFDTLILDEAQAIKNPQTKTFKAITSIRAPKRFALSGTPIENSIDELWSIFYVLLPGFFPKKQEFSKLELEQISKMVKPFILRRLKTDVLKELPDKIETVQISELTKTQKELYVGYLQKVKQETSEILKTEGLNKGRIKILAALTRLRQLCCHPSLFLEKYDGGSGKMEQLLETVQTAIDNGKRILIFSQFSSMLKIIEERMKTEGYNYFYLDGQTPGKDRVDMAERFNQGENSLFLISLKAGGTGLNLTGADTVILYDLWWNPAIEEQAAGRAHRIGQKNVVQVIKMIAQGTIEEKIYEMQQSKKELIEKVIQPGETMLTSLTEQEILELLG</sequence>
<dbReference type="InterPro" id="IPR049730">
    <property type="entry name" value="SNF2/RAD54-like_C"/>
</dbReference>
<dbReference type="Proteomes" id="UP001148125">
    <property type="component" value="Unassembled WGS sequence"/>
</dbReference>
<dbReference type="RefSeq" id="WP_275119124.1">
    <property type="nucleotide sequence ID" value="NZ_JAOTPO010000009.1"/>
</dbReference>
<dbReference type="InterPro" id="IPR007527">
    <property type="entry name" value="Znf_SWIM"/>
</dbReference>
<feature type="domain" description="HTH Mu-type" evidence="6">
    <location>
        <begin position="1071"/>
        <end position="1085"/>
    </location>
</feature>
<dbReference type="Gene3D" id="3.40.50.10810">
    <property type="entry name" value="Tandem AAA-ATPase domain"/>
    <property type="match status" value="1"/>
</dbReference>
<keyword evidence="2" id="KW-0863">Zinc-finger</keyword>
<dbReference type="PROSITE" id="PS50966">
    <property type="entry name" value="ZF_SWIM"/>
    <property type="match status" value="1"/>
</dbReference>
<dbReference type="SMART" id="SM00487">
    <property type="entry name" value="DEXDc"/>
    <property type="match status" value="1"/>
</dbReference>
<dbReference type="SMART" id="SM00490">
    <property type="entry name" value="HELICc"/>
    <property type="match status" value="1"/>
</dbReference>
<evidence type="ECO:0000256" key="2">
    <source>
        <dbReference type="PROSITE-ProRule" id="PRU00325"/>
    </source>
</evidence>
<dbReference type="PROSITE" id="PS51702">
    <property type="entry name" value="HTH_MU"/>
    <property type="match status" value="1"/>
</dbReference>
<dbReference type="PROSITE" id="PS51192">
    <property type="entry name" value="HELICASE_ATP_BIND_1"/>
    <property type="match status" value="1"/>
</dbReference>
<dbReference type="Pfam" id="PF00176">
    <property type="entry name" value="SNF2-rel_dom"/>
    <property type="match status" value="1"/>
</dbReference>
<dbReference type="InterPro" id="IPR027417">
    <property type="entry name" value="P-loop_NTPase"/>
</dbReference>
<keyword evidence="8" id="KW-1185">Reference proteome</keyword>
<evidence type="ECO:0000256" key="1">
    <source>
        <dbReference type="ARBA" id="ARBA00022801"/>
    </source>
</evidence>
<protein>
    <submittedName>
        <fullName evidence="7">SNF2 helicase associated domain-containing protein</fullName>
    </submittedName>
</protein>
<feature type="domain" description="SWIM-type" evidence="3">
    <location>
        <begin position="57"/>
        <end position="95"/>
    </location>
</feature>
<feature type="domain" description="Helicase C-terminal" evidence="5">
    <location>
        <begin position="919"/>
        <end position="1076"/>
    </location>
</feature>
<dbReference type="InterPro" id="IPR001650">
    <property type="entry name" value="Helicase_C-like"/>
</dbReference>
<dbReference type="PANTHER" id="PTHR10799">
    <property type="entry name" value="SNF2/RAD54 HELICASE FAMILY"/>
    <property type="match status" value="1"/>
</dbReference>
<evidence type="ECO:0000313" key="8">
    <source>
        <dbReference type="Proteomes" id="UP001148125"/>
    </source>
</evidence>
<feature type="domain" description="Helicase ATP-binding" evidence="4">
    <location>
        <begin position="647"/>
        <end position="809"/>
    </location>
</feature>
<dbReference type="InterPro" id="IPR013663">
    <property type="entry name" value="Helicase_SWF/SNF/SWI_bac"/>
</dbReference>
<evidence type="ECO:0000259" key="6">
    <source>
        <dbReference type="PROSITE" id="PS51702"/>
    </source>
</evidence>
<keyword evidence="2" id="KW-0479">Metal-binding</keyword>